<organism evidence="2 3">
    <name type="scientific">Paracoccus broussonetiae</name>
    <dbReference type="NCBI Taxonomy" id="3075834"/>
    <lineage>
        <taxon>Bacteria</taxon>
        <taxon>Pseudomonadati</taxon>
        <taxon>Pseudomonadota</taxon>
        <taxon>Alphaproteobacteria</taxon>
        <taxon>Rhodobacterales</taxon>
        <taxon>Paracoccaceae</taxon>
        <taxon>Paracoccus</taxon>
    </lineage>
</organism>
<dbReference type="Proteomes" id="UP001251085">
    <property type="component" value="Unassembled WGS sequence"/>
</dbReference>
<name>A0ABU3EL05_9RHOB</name>
<protein>
    <submittedName>
        <fullName evidence="2">Uncharacterized protein</fullName>
    </submittedName>
</protein>
<proteinExistence type="predicted"/>
<evidence type="ECO:0000256" key="1">
    <source>
        <dbReference type="SAM" id="MobiDB-lite"/>
    </source>
</evidence>
<evidence type="ECO:0000313" key="3">
    <source>
        <dbReference type="Proteomes" id="UP001251085"/>
    </source>
</evidence>
<dbReference type="EMBL" id="JAVRQI010000053">
    <property type="protein sequence ID" value="MDT1064795.1"/>
    <property type="molecule type" value="Genomic_DNA"/>
</dbReference>
<keyword evidence="3" id="KW-1185">Reference proteome</keyword>
<feature type="non-terminal residue" evidence="2">
    <location>
        <position position="1"/>
    </location>
</feature>
<evidence type="ECO:0000313" key="2">
    <source>
        <dbReference type="EMBL" id="MDT1064795.1"/>
    </source>
</evidence>
<gene>
    <name evidence="2" type="ORF">RM190_23295</name>
</gene>
<reference evidence="3" key="1">
    <citation type="submission" date="2023-07" db="EMBL/GenBank/DDBJ databases">
        <title>Characterization of two Paracoccaceae strains isolated from Phycosphere and proposal of Xinfangfangia lacusdiani sp. nov.</title>
        <authorList>
            <person name="Deng Y."/>
            <person name="Zhang Y.Q."/>
        </authorList>
    </citation>
    <scope>NUCLEOTIDE SEQUENCE [LARGE SCALE GENOMIC DNA]</scope>
    <source>
        <strain evidence="3">CPCC 101403</strain>
    </source>
</reference>
<sequence length="121" mass="13179">GVCLSLHDYAQVSGRKGGQFNQEYEKHLRDMQATYGEAKLELRARKKLADGIKVSRVRFCAWFGVPRGTPDGGVSTGLQQEHGATDIPADELAGAQAAHRPAPSRAMVRRPLPGLGRQPCR</sequence>
<accession>A0ABU3EL05</accession>
<comment type="caution">
    <text evidence="2">The sequence shown here is derived from an EMBL/GenBank/DDBJ whole genome shotgun (WGS) entry which is preliminary data.</text>
</comment>
<feature type="region of interest" description="Disordered" evidence="1">
    <location>
        <begin position="70"/>
        <end position="121"/>
    </location>
</feature>